<keyword evidence="7" id="KW-0812">Transmembrane</keyword>
<evidence type="ECO:0000313" key="11">
    <source>
        <dbReference type="Proteomes" id="UP000297834"/>
    </source>
</evidence>
<keyword evidence="11" id="KW-1185">Reference proteome</keyword>
<feature type="domain" description="Peptidase M48" evidence="8">
    <location>
        <begin position="178"/>
        <end position="343"/>
    </location>
</feature>
<comment type="similarity">
    <text evidence="6">Belongs to the peptidase M48 family.</text>
</comment>
<evidence type="ECO:0000259" key="9">
    <source>
        <dbReference type="Pfam" id="PF23368"/>
    </source>
</evidence>
<gene>
    <name evidence="10" type="ORF">E2B99_06380</name>
</gene>
<keyword evidence="7" id="KW-1133">Transmembrane helix</keyword>
<dbReference type="Gene3D" id="3.30.2010.10">
    <property type="entry name" value="Metalloproteases ('zincins'), catalytic domain"/>
    <property type="match status" value="1"/>
</dbReference>
<protein>
    <submittedName>
        <fullName evidence="10">M48 family metallopeptidase</fullName>
    </submittedName>
</protein>
<keyword evidence="2" id="KW-0479">Metal-binding</keyword>
<keyword evidence="5 6" id="KW-0482">Metalloprotease</keyword>
<name>A0A4Y7XCI9_9GAMM</name>
<dbReference type="AlphaFoldDB" id="A0A4Y7XCI9"/>
<evidence type="ECO:0000313" key="10">
    <source>
        <dbReference type="EMBL" id="TEU27840.1"/>
    </source>
</evidence>
<organism evidence="10 11">
    <name type="scientific">Alkanindiges illinoisensis</name>
    <dbReference type="NCBI Taxonomy" id="197183"/>
    <lineage>
        <taxon>Bacteria</taxon>
        <taxon>Pseudomonadati</taxon>
        <taxon>Pseudomonadota</taxon>
        <taxon>Gammaproteobacteria</taxon>
        <taxon>Moraxellales</taxon>
        <taxon>Moraxellaceae</taxon>
        <taxon>Alkanindiges</taxon>
    </lineage>
</organism>
<dbReference type="InterPro" id="IPR055518">
    <property type="entry name" value="DUF7092"/>
</dbReference>
<dbReference type="InterPro" id="IPR001915">
    <property type="entry name" value="Peptidase_M48"/>
</dbReference>
<evidence type="ECO:0000256" key="4">
    <source>
        <dbReference type="ARBA" id="ARBA00022833"/>
    </source>
</evidence>
<dbReference type="GO" id="GO:0051603">
    <property type="term" value="P:proteolysis involved in protein catabolic process"/>
    <property type="evidence" value="ECO:0007669"/>
    <property type="project" value="TreeGrafter"/>
</dbReference>
<feature type="domain" description="DUF7092" evidence="9">
    <location>
        <begin position="21"/>
        <end position="98"/>
    </location>
</feature>
<evidence type="ECO:0000256" key="7">
    <source>
        <dbReference type="SAM" id="Phobius"/>
    </source>
</evidence>
<evidence type="ECO:0000259" key="8">
    <source>
        <dbReference type="Pfam" id="PF01435"/>
    </source>
</evidence>
<dbReference type="GO" id="GO:0046872">
    <property type="term" value="F:metal ion binding"/>
    <property type="evidence" value="ECO:0007669"/>
    <property type="project" value="UniProtKB-KW"/>
</dbReference>
<evidence type="ECO:0000256" key="3">
    <source>
        <dbReference type="ARBA" id="ARBA00022801"/>
    </source>
</evidence>
<dbReference type="EMBL" id="SNTY01000020">
    <property type="protein sequence ID" value="TEU27840.1"/>
    <property type="molecule type" value="Genomic_DNA"/>
</dbReference>
<dbReference type="CDD" id="cd07332">
    <property type="entry name" value="M48C_Oma1_like"/>
    <property type="match status" value="1"/>
</dbReference>
<keyword evidence="1 6" id="KW-0645">Protease</keyword>
<dbReference type="Pfam" id="PF01435">
    <property type="entry name" value="Peptidase_M48"/>
    <property type="match status" value="1"/>
</dbReference>
<dbReference type="RefSeq" id="WP_134244113.1">
    <property type="nucleotide sequence ID" value="NZ_SNTY01000020.1"/>
</dbReference>
<comment type="cofactor">
    <cofactor evidence="6">
        <name>Zn(2+)</name>
        <dbReference type="ChEBI" id="CHEBI:29105"/>
    </cofactor>
    <text evidence="6">Binds 1 zinc ion per subunit.</text>
</comment>
<keyword evidence="4 6" id="KW-0862">Zinc</keyword>
<reference evidence="10 11" key="1">
    <citation type="submission" date="2019-03" db="EMBL/GenBank/DDBJ databases">
        <title>Alkanindiges illinoisensis: a potential pathogenic isolated from ascites of a gastric cancer patient with abdominal metastasis.</title>
        <authorList>
            <person name="Hu X."/>
            <person name="Yang B."/>
            <person name="Yan X."/>
            <person name="Lin L."/>
            <person name="Zhao H."/>
            <person name="Zhou F."/>
            <person name="Su B."/>
            <person name="Chen J."/>
            <person name="Rui Y."/>
            <person name="Wang Q."/>
            <person name="Zheng L."/>
        </authorList>
    </citation>
    <scope>NUCLEOTIDE SEQUENCE [LARGE SCALE GENOMIC DNA]</scope>
    <source>
        <strain evidence="10 11">NFYY 23406</strain>
    </source>
</reference>
<dbReference type="GO" id="GO:0016020">
    <property type="term" value="C:membrane"/>
    <property type="evidence" value="ECO:0007669"/>
    <property type="project" value="TreeGrafter"/>
</dbReference>
<evidence type="ECO:0000256" key="1">
    <source>
        <dbReference type="ARBA" id="ARBA00022670"/>
    </source>
</evidence>
<dbReference type="PANTHER" id="PTHR22726:SF1">
    <property type="entry name" value="METALLOENDOPEPTIDASE OMA1, MITOCHONDRIAL"/>
    <property type="match status" value="1"/>
</dbReference>
<accession>A0A4Y7XCI9</accession>
<feature type="transmembrane region" description="Helical" evidence="7">
    <location>
        <begin position="116"/>
        <end position="137"/>
    </location>
</feature>
<comment type="caution">
    <text evidence="10">The sequence shown here is derived from an EMBL/GenBank/DDBJ whole genome shotgun (WGS) entry which is preliminary data.</text>
</comment>
<dbReference type="STRING" id="1120977.GCA_000619845_02736"/>
<dbReference type="Pfam" id="PF23368">
    <property type="entry name" value="DUF7092"/>
    <property type="match status" value="1"/>
</dbReference>
<evidence type="ECO:0000256" key="6">
    <source>
        <dbReference type="RuleBase" id="RU003983"/>
    </source>
</evidence>
<dbReference type="InterPro" id="IPR051156">
    <property type="entry name" value="Mito/Outer_Membr_Metalloprot"/>
</dbReference>
<evidence type="ECO:0000256" key="5">
    <source>
        <dbReference type="ARBA" id="ARBA00023049"/>
    </source>
</evidence>
<sequence>MLPSTDSAAKKSDSDSGTSVDVIFYDGIVSRPQQALLSPQGGMQGQTHVIVNTDTQQFCYAYQDMQLIGALGQINPVIELPDEARIEFLQPQLPAWLHLKSKNLNQRIWHLERSPLLIASSLVLMVVIIGVVVKFGVPYTAKQLAWHLPANTLNSIGNQAQEQIEQLTEKSQLPAARQQQIRQLYSRYVAGQQPAKLVFRQGDDLGANALALPNNTIVMTDELVQLAQDDRELIGVLAHEQGHLTERHTMQQVLSALGMTVFITWITGDVSDLVSNAPYALLTLSYSREFERQADLYAMQTLSSQQIPVSYFGRFLKRMEKDDASIELLSTHPATTARIQAVEVFARQQKLGLNVP</sequence>
<dbReference type="OrthoDB" id="9810445at2"/>
<proteinExistence type="inferred from homology"/>
<keyword evidence="7" id="KW-0472">Membrane</keyword>
<keyword evidence="3 6" id="KW-0378">Hydrolase</keyword>
<dbReference type="PANTHER" id="PTHR22726">
    <property type="entry name" value="METALLOENDOPEPTIDASE OMA1"/>
    <property type="match status" value="1"/>
</dbReference>
<dbReference type="GO" id="GO:0004222">
    <property type="term" value="F:metalloendopeptidase activity"/>
    <property type="evidence" value="ECO:0007669"/>
    <property type="project" value="InterPro"/>
</dbReference>
<dbReference type="Proteomes" id="UP000297834">
    <property type="component" value="Unassembled WGS sequence"/>
</dbReference>
<evidence type="ECO:0000256" key="2">
    <source>
        <dbReference type="ARBA" id="ARBA00022723"/>
    </source>
</evidence>